<proteinExistence type="predicted"/>
<comment type="caution">
    <text evidence="2">The sequence shown here is derived from an EMBL/GenBank/DDBJ whole genome shotgun (WGS) entry which is preliminary data.</text>
</comment>
<reference evidence="3" key="1">
    <citation type="submission" date="2013-09" db="EMBL/GenBank/DDBJ databases">
        <title>Corchorus olitorius genome sequencing.</title>
        <authorList>
            <person name="Alam M."/>
            <person name="Haque M.S."/>
            <person name="Islam M.S."/>
            <person name="Emdad E.M."/>
            <person name="Islam M.M."/>
            <person name="Ahmed B."/>
            <person name="Halim A."/>
            <person name="Hossen Q.M.M."/>
            <person name="Hossain M.Z."/>
            <person name="Ahmed R."/>
            <person name="Khan M.M."/>
            <person name="Islam R."/>
            <person name="Rashid M.M."/>
            <person name="Khan S.A."/>
            <person name="Rahman M.S."/>
            <person name="Alam M."/>
            <person name="Yahiya A.S."/>
            <person name="Khan M.S."/>
            <person name="Azam M.S."/>
            <person name="Haque T."/>
            <person name="Lashkar M.Z.H."/>
            <person name="Akhand A.I."/>
            <person name="Morshed G."/>
            <person name="Roy S."/>
            <person name="Uddin K.S."/>
            <person name="Rabeya T."/>
            <person name="Hossain A.S."/>
            <person name="Chowdhury A."/>
            <person name="Snigdha A.R."/>
            <person name="Mortoza M.S."/>
            <person name="Matin S.A."/>
            <person name="Hoque S.M.E."/>
            <person name="Islam M.K."/>
            <person name="Roy D.K."/>
            <person name="Haider R."/>
            <person name="Moosa M.M."/>
            <person name="Elias S.M."/>
            <person name="Hasan A.M."/>
            <person name="Jahan S."/>
            <person name="Shafiuddin M."/>
            <person name="Mahmood N."/>
            <person name="Shommy N.S."/>
        </authorList>
    </citation>
    <scope>NUCLEOTIDE SEQUENCE [LARGE SCALE GENOMIC DNA]</scope>
    <source>
        <strain evidence="3">cv. O-4</strain>
    </source>
</reference>
<evidence type="ECO:0000313" key="2">
    <source>
        <dbReference type="EMBL" id="OMO79332.1"/>
    </source>
</evidence>
<keyword evidence="3" id="KW-1185">Reference proteome</keyword>
<dbReference type="Proteomes" id="UP000187203">
    <property type="component" value="Unassembled WGS sequence"/>
</dbReference>
<evidence type="ECO:0000313" key="3">
    <source>
        <dbReference type="Proteomes" id="UP000187203"/>
    </source>
</evidence>
<feature type="region of interest" description="Disordered" evidence="1">
    <location>
        <begin position="1"/>
        <end position="49"/>
    </location>
</feature>
<gene>
    <name evidence="2" type="ORF">COLO4_24470</name>
</gene>
<name>A0A1R3I9Q9_9ROSI</name>
<dbReference type="EMBL" id="AWUE01018577">
    <property type="protein sequence ID" value="OMO79332.1"/>
    <property type="molecule type" value="Genomic_DNA"/>
</dbReference>
<dbReference type="AlphaFoldDB" id="A0A1R3I9Q9"/>
<organism evidence="2 3">
    <name type="scientific">Corchorus olitorius</name>
    <dbReference type="NCBI Taxonomy" id="93759"/>
    <lineage>
        <taxon>Eukaryota</taxon>
        <taxon>Viridiplantae</taxon>
        <taxon>Streptophyta</taxon>
        <taxon>Embryophyta</taxon>
        <taxon>Tracheophyta</taxon>
        <taxon>Spermatophyta</taxon>
        <taxon>Magnoliopsida</taxon>
        <taxon>eudicotyledons</taxon>
        <taxon>Gunneridae</taxon>
        <taxon>Pentapetalae</taxon>
        <taxon>rosids</taxon>
        <taxon>malvids</taxon>
        <taxon>Malvales</taxon>
        <taxon>Malvaceae</taxon>
        <taxon>Grewioideae</taxon>
        <taxon>Apeibeae</taxon>
        <taxon>Corchorus</taxon>
    </lineage>
</organism>
<feature type="compositionally biased region" description="Basic and acidic residues" evidence="1">
    <location>
        <begin position="31"/>
        <end position="49"/>
    </location>
</feature>
<evidence type="ECO:0000256" key="1">
    <source>
        <dbReference type="SAM" id="MobiDB-lite"/>
    </source>
</evidence>
<protein>
    <submittedName>
        <fullName evidence="2">Uncharacterized protein</fullName>
    </submittedName>
</protein>
<accession>A0A1R3I9Q9</accession>
<sequence length="49" mass="5712">MPQQSPPERDLAMPRSPSLTVDQGRFPGTQDFKRKREKEKNGRKTLRES</sequence>